<accession>A0AAV1CTY3</accession>
<evidence type="ECO:0000313" key="3">
    <source>
        <dbReference type="EMBL" id="CAI9098902.1"/>
    </source>
</evidence>
<dbReference type="GO" id="GO:0016740">
    <property type="term" value="F:transferase activity"/>
    <property type="evidence" value="ECO:0007669"/>
    <property type="project" value="UniProtKB-KW"/>
</dbReference>
<dbReference type="Proteomes" id="UP001161247">
    <property type="component" value="Chromosome 3"/>
</dbReference>
<keyword evidence="2" id="KW-0808">Transferase</keyword>
<dbReference type="InterPro" id="IPR050898">
    <property type="entry name" value="Plant_acyltransferase"/>
</dbReference>
<dbReference type="PANTHER" id="PTHR31147:SF66">
    <property type="entry name" value="OS05G0315700 PROTEIN"/>
    <property type="match status" value="1"/>
</dbReference>
<dbReference type="EMBL" id="OX459120">
    <property type="protein sequence ID" value="CAI9098902.1"/>
    <property type="molecule type" value="Genomic_DNA"/>
</dbReference>
<evidence type="ECO:0000256" key="1">
    <source>
        <dbReference type="ARBA" id="ARBA00009861"/>
    </source>
</evidence>
<protein>
    <submittedName>
        <fullName evidence="3">OLC1v1035633C1</fullName>
    </submittedName>
</protein>
<gene>
    <name evidence="3" type="ORF">OLC1_LOCUS9010</name>
</gene>
<sequence>MMTNFKVTRQTPVLVRPARPTPHEMKPLSDIDDQEALRFQVSDILFYKTTFLNNDHGVKEKDPAEIIKSALAETLVFYYPFAGRLREGPGRKLMVDCTGEGVLFIEADADVTLEEFGKEIRPPFPCMDELLFNVPGSDGILHTPLLLIQVTRLRCGGFIFALRLNHTMSDAVGIVQFLMALSEIARGASTPSILPVWKRELMNARNPPKITYPHHEYDHIVPNPIDSDNLVYKTFFFGPEEIFSLRSYLPLHLRNKCSKFEVITACVWRCRVNALQLDPDQEVRVLYYVDARPKFDPPLPKGYYGNVLVTPVARTTAGKLTENPLEFAMELVMKAKSEVTEEYMKSNADLIVMGGRRPNVEKLSSSIFLVADLTRVGFDEVDFGWGKPVFVGLAIGDMQEIHMVSSNYLPSVNKKGEKGILVTICLPELAMKKFVQLIEMTVKRIE</sequence>
<dbReference type="PANTHER" id="PTHR31147">
    <property type="entry name" value="ACYL TRANSFERASE 4"/>
    <property type="match status" value="1"/>
</dbReference>
<dbReference type="Pfam" id="PF02458">
    <property type="entry name" value="Transferase"/>
    <property type="match status" value="1"/>
</dbReference>
<evidence type="ECO:0000256" key="2">
    <source>
        <dbReference type="ARBA" id="ARBA00022679"/>
    </source>
</evidence>
<dbReference type="InterPro" id="IPR023213">
    <property type="entry name" value="CAT-like_dom_sf"/>
</dbReference>
<name>A0AAV1CTY3_OLDCO</name>
<dbReference type="AlphaFoldDB" id="A0AAV1CTY3"/>
<keyword evidence="4" id="KW-1185">Reference proteome</keyword>
<organism evidence="3 4">
    <name type="scientific">Oldenlandia corymbosa var. corymbosa</name>
    <dbReference type="NCBI Taxonomy" id="529605"/>
    <lineage>
        <taxon>Eukaryota</taxon>
        <taxon>Viridiplantae</taxon>
        <taxon>Streptophyta</taxon>
        <taxon>Embryophyta</taxon>
        <taxon>Tracheophyta</taxon>
        <taxon>Spermatophyta</taxon>
        <taxon>Magnoliopsida</taxon>
        <taxon>eudicotyledons</taxon>
        <taxon>Gunneridae</taxon>
        <taxon>Pentapetalae</taxon>
        <taxon>asterids</taxon>
        <taxon>lamiids</taxon>
        <taxon>Gentianales</taxon>
        <taxon>Rubiaceae</taxon>
        <taxon>Rubioideae</taxon>
        <taxon>Spermacoceae</taxon>
        <taxon>Hedyotis-Oldenlandia complex</taxon>
        <taxon>Oldenlandia</taxon>
    </lineage>
</organism>
<reference evidence="3" key="1">
    <citation type="submission" date="2023-03" db="EMBL/GenBank/DDBJ databases">
        <authorList>
            <person name="Julca I."/>
        </authorList>
    </citation>
    <scope>NUCLEOTIDE SEQUENCE</scope>
</reference>
<comment type="similarity">
    <text evidence="1">Belongs to the plant acyltransferase family.</text>
</comment>
<proteinExistence type="inferred from homology"/>
<dbReference type="Gene3D" id="3.30.559.10">
    <property type="entry name" value="Chloramphenicol acetyltransferase-like domain"/>
    <property type="match status" value="2"/>
</dbReference>
<evidence type="ECO:0000313" key="4">
    <source>
        <dbReference type="Proteomes" id="UP001161247"/>
    </source>
</evidence>